<dbReference type="InterPro" id="IPR012341">
    <property type="entry name" value="6hp_glycosidase-like_sf"/>
</dbReference>
<name>A0ABR5THF1_9BURK</name>
<keyword evidence="2" id="KW-0413">Isomerase</keyword>
<dbReference type="CDD" id="cd00249">
    <property type="entry name" value="AGE"/>
    <property type="match status" value="1"/>
</dbReference>
<dbReference type="SUPFAM" id="SSF48208">
    <property type="entry name" value="Six-hairpin glycosidases"/>
    <property type="match status" value="1"/>
</dbReference>
<dbReference type="Pfam" id="PF07221">
    <property type="entry name" value="GlcNAc_2-epim"/>
    <property type="match status" value="1"/>
</dbReference>
<evidence type="ECO:0000256" key="2">
    <source>
        <dbReference type="ARBA" id="ARBA00023235"/>
    </source>
</evidence>
<evidence type="ECO:0000313" key="4">
    <source>
        <dbReference type="EMBL" id="KWZ44401.1"/>
    </source>
</evidence>
<dbReference type="PANTHER" id="PTHR15108">
    <property type="entry name" value="N-ACYLGLUCOSAMINE-2-EPIMERASE"/>
    <property type="match status" value="1"/>
</dbReference>
<feature type="region of interest" description="Disordered" evidence="3">
    <location>
        <begin position="424"/>
        <end position="477"/>
    </location>
</feature>
<dbReference type="InterPro" id="IPR010819">
    <property type="entry name" value="AGE/CE"/>
</dbReference>
<dbReference type="EMBL" id="LNJQ01000001">
    <property type="protein sequence ID" value="KWZ44401.1"/>
    <property type="molecule type" value="Genomic_DNA"/>
</dbReference>
<dbReference type="Proteomes" id="UP000070255">
    <property type="component" value="Unassembled WGS sequence"/>
</dbReference>
<proteinExistence type="inferred from homology"/>
<reference evidence="4 5" key="1">
    <citation type="submission" date="2015-11" db="EMBL/GenBank/DDBJ databases">
        <authorList>
            <person name="Sahl J."/>
            <person name="Wagner D."/>
            <person name="Keim P."/>
        </authorList>
    </citation>
    <scope>NUCLEOTIDE SEQUENCE [LARGE SCALE GENOMIC DNA]</scope>
    <source>
        <strain evidence="4 5">BDU18</strain>
    </source>
</reference>
<dbReference type="InterPro" id="IPR008928">
    <property type="entry name" value="6-hairpin_glycosidase_sf"/>
</dbReference>
<dbReference type="InterPro" id="IPR034116">
    <property type="entry name" value="AGE_dom"/>
</dbReference>
<feature type="compositionally biased region" description="Basic and acidic residues" evidence="3">
    <location>
        <begin position="447"/>
        <end position="463"/>
    </location>
</feature>
<dbReference type="Gene3D" id="1.50.10.10">
    <property type="match status" value="1"/>
</dbReference>
<comment type="caution">
    <text evidence="4">The sequence shown here is derived from an EMBL/GenBank/DDBJ whole genome shotgun (WGS) entry which is preliminary data.</text>
</comment>
<evidence type="ECO:0000256" key="1">
    <source>
        <dbReference type="ARBA" id="ARBA00008558"/>
    </source>
</evidence>
<sequence>MTTSATPASRPTPDAPHATAPYVASFRDPQFLIAHVEDTLRFYAPHVFDPTGGFHHFLRDDGSVYDRTTRHLVSSCRFIFNYAMAYRHFGDARDLDYVRHGLRFLRDAHWDAEHEGYDWEIEWRDGEKRATRDGTRHCYGLAFVLLAAAHAAMAGVEEAKPLIAHTFELMERRFWDRAAGLYADDATPGWAVSSYRGQNANMHATEALLAAYEATGHLTYLDRAEKVATNIVQRQAALSHGLVWEHFHADWSVDWEYNKEDSSNIFRPWGFQPGHQTEWAKLLLILERHRPLDWLLPRAIELFDAAFAHAWDSDHGGLCYGFGPDYKVCDHDKYFWVQAESFAAAALLAQRTGSERFWDWYDEIWRYSWAHFVDHRYGAWYRVLTCDNRKYSDEKSPAGKTDYHTMGACYEVLHALAAKRGDGGGMRAGDGADDADDGAGGHGEAAPAKRGDGRDGRDGRGKINGDGAARRRNGGAR</sequence>
<accession>A0ABR5THF1</accession>
<dbReference type="RefSeq" id="WP_060355827.1">
    <property type="nucleotide sequence ID" value="NZ_LNJQ01000001.1"/>
</dbReference>
<comment type="similarity">
    <text evidence="1">Belongs to the N-acylglucosamine 2-epimerase family.</text>
</comment>
<evidence type="ECO:0000313" key="5">
    <source>
        <dbReference type="Proteomes" id="UP000070255"/>
    </source>
</evidence>
<evidence type="ECO:0000256" key="3">
    <source>
        <dbReference type="SAM" id="MobiDB-lite"/>
    </source>
</evidence>
<organism evidence="4 5">
    <name type="scientific">Burkholderia savannae</name>
    <dbReference type="NCBI Taxonomy" id="1637837"/>
    <lineage>
        <taxon>Bacteria</taxon>
        <taxon>Pseudomonadati</taxon>
        <taxon>Pseudomonadota</taxon>
        <taxon>Betaproteobacteria</taxon>
        <taxon>Burkholderiales</taxon>
        <taxon>Burkholderiaceae</taxon>
        <taxon>Burkholderia</taxon>
        <taxon>pseudomallei group</taxon>
    </lineage>
</organism>
<protein>
    <submittedName>
        <fullName evidence="4">N-acylglucosamine 2-epimerase</fullName>
    </submittedName>
</protein>
<gene>
    <name evidence="4" type="ORF">WS72_17135</name>
</gene>
<keyword evidence="5" id="KW-1185">Reference proteome</keyword>